<proteinExistence type="predicted"/>
<dbReference type="PATRIC" id="fig|679936.5.peg.1767"/>
<keyword evidence="2" id="KW-1185">Reference proteome</keyword>
<reference evidence="1 2" key="2">
    <citation type="journal article" date="2012" name="Stand. Genomic Sci.">
        <title>Complete genome sequence of the moderately thermophilic mineral-sulfide-oxidizing firmicute Sulfobacillus acidophilus type strain (NAL(T)).</title>
        <authorList>
            <person name="Anderson I."/>
            <person name="Chertkov O."/>
            <person name="Chen A."/>
            <person name="Saunders E."/>
            <person name="Lapidus A."/>
            <person name="Nolan M."/>
            <person name="Lucas S."/>
            <person name="Hammon N."/>
            <person name="Deshpande S."/>
            <person name="Cheng J.F."/>
            <person name="Han C."/>
            <person name="Tapia R."/>
            <person name="Goodwin L.A."/>
            <person name="Pitluck S."/>
            <person name="Liolios K."/>
            <person name="Pagani I."/>
            <person name="Ivanova N."/>
            <person name="Mikhailova N."/>
            <person name="Pati A."/>
            <person name="Palaniappan K."/>
            <person name="Land M."/>
            <person name="Pan C."/>
            <person name="Rohde M."/>
            <person name="Pukall R."/>
            <person name="Goker M."/>
            <person name="Detter J.C."/>
            <person name="Woyke T."/>
            <person name="Bristow J."/>
            <person name="Eisen J.A."/>
            <person name="Markowitz V."/>
            <person name="Hugenholtz P."/>
            <person name="Kyrpides N.C."/>
            <person name="Klenk H.P."/>
            <person name="Mavromatis K."/>
        </authorList>
    </citation>
    <scope>NUCLEOTIDE SEQUENCE [LARGE SCALE GENOMIC DNA]</scope>
    <source>
        <strain evidence="2">ATCC 700253 / DSM 10332 / NAL</strain>
    </source>
</reference>
<name>G8TZF5_SULAD</name>
<reference evidence="2" key="1">
    <citation type="submission" date="2011-12" db="EMBL/GenBank/DDBJ databases">
        <title>The complete genome of chromosome of Sulfobacillus acidophilus DSM 10332.</title>
        <authorList>
            <person name="Lucas S."/>
            <person name="Han J."/>
            <person name="Lapidus A."/>
            <person name="Bruce D."/>
            <person name="Goodwin L."/>
            <person name="Pitluck S."/>
            <person name="Peters L."/>
            <person name="Kyrpides N."/>
            <person name="Mavromatis K."/>
            <person name="Ivanova N."/>
            <person name="Mikhailova N."/>
            <person name="Chertkov O."/>
            <person name="Saunders E."/>
            <person name="Detter J.C."/>
            <person name="Tapia R."/>
            <person name="Han C."/>
            <person name="Land M."/>
            <person name="Hauser L."/>
            <person name="Markowitz V."/>
            <person name="Cheng J.-F."/>
            <person name="Hugenholtz P."/>
            <person name="Woyke T."/>
            <person name="Wu D."/>
            <person name="Pukall R."/>
            <person name="Gehrich-Schroeter G."/>
            <person name="Schneider S."/>
            <person name="Klenk H.-P."/>
            <person name="Eisen J.A."/>
        </authorList>
    </citation>
    <scope>NUCLEOTIDE SEQUENCE [LARGE SCALE GENOMIC DNA]</scope>
    <source>
        <strain evidence="2">ATCC 700253 / DSM 10332 / NAL</strain>
    </source>
</reference>
<dbReference type="Proteomes" id="UP000005439">
    <property type="component" value="Chromosome"/>
</dbReference>
<dbReference type="KEGG" id="sap:Sulac_1699"/>
<protein>
    <submittedName>
        <fullName evidence="1">Uncharacterized protein</fullName>
    </submittedName>
</protein>
<organism evidence="1 2">
    <name type="scientific">Sulfobacillus acidophilus (strain ATCC 700253 / DSM 10332 / NAL)</name>
    <dbReference type="NCBI Taxonomy" id="679936"/>
    <lineage>
        <taxon>Bacteria</taxon>
        <taxon>Bacillati</taxon>
        <taxon>Bacillota</taxon>
        <taxon>Clostridia</taxon>
        <taxon>Eubacteriales</taxon>
        <taxon>Clostridiales Family XVII. Incertae Sedis</taxon>
        <taxon>Sulfobacillus</taxon>
    </lineage>
</organism>
<evidence type="ECO:0000313" key="1">
    <source>
        <dbReference type="EMBL" id="AEW05195.1"/>
    </source>
</evidence>
<gene>
    <name evidence="1" type="ordered locus">Sulac_1699</name>
</gene>
<evidence type="ECO:0000313" key="2">
    <source>
        <dbReference type="Proteomes" id="UP000005439"/>
    </source>
</evidence>
<dbReference type="STRING" id="679936.Sulac_1699"/>
<sequence length="83" mass="9584">MNEETPAKTVAHLEFHWWLVQTQKQVYMDIKSGGRRDLLWEGLTIAIDQIAQTEAMSMAQALGRLAMIYRENASEWHPVRVEG</sequence>
<accession>G8TZF5</accession>
<dbReference type="HOGENOM" id="CLU_193878_0_0_9"/>
<dbReference type="EMBL" id="CP003179">
    <property type="protein sequence ID" value="AEW05195.1"/>
    <property type="molecule type" value="Genomic_DNA"/>
</dbReference>
<dbReference type="AlphaFoldDB" id="G8TZF5"/>